<protein>
    <submittedName>
        <fullName evidence="8">Putative oxidoreductase molybdopterin-binding subunit/oxidoreductase iron-sulfur subunit</fullName>
    </submittedName>
</protein>
<evidence type="ECO:0000256" key="2">
    <source>
        <dbReference type="ARBA" id="ARBA00022714"/>
    </source>
</evidence>
<dbReference type="InterPro" id="IPR001041">
    <property type="entry name" value="2Fe-2S_ferredoxin-type"/>
</dbReference>
<evidence type="ECO:0000256" key="1">
    <source>
        <dbReference type="ARBA" id="ARBA00006849"/>
    </source>
</evidence>
<evidence type="ECO:0000256" key="6">
    <source>
        <dbReference type="ARBA" id="ARBA00023014"/>
    </source>
</evidence>
<gene>
    <name evidence="8" type="ORF">YM304_35010</name>
</gene>
<proteinExistence type="inferred from homology"/>
<reference evidence="8 9" key="1">
    <citation type="journal article" date="2013" name="Int. J. Syst. Evol. Microbiol.">
        <title>Ilumatobacter nonamiense sp. nov. and Ilumatobacter coccineum sp. nov., isolated from seashore sand.</title>
        <authorList>
            <person name="Matsumoto A."/>
            <person name="Kasai H."/>
            <person name="Matsuo Y."/>
            <person name="Shizuri Y."/>
            <person name="Ichikawa N."/>
            <person name="Fujita N."/>
            <person name="Omura S."/>
            <person name="Takahashi Y."/>
        </authorList>
    </citation>
    <scope>NUCLEOTIDE SEQUENCE [LARGE SCALE GENOMIC DNA]</scope>
    <source>
        <strain evidence="9">NBRC 103263 / KCTC 29153 / YM16-304</strain>
    </source>
</reference>
<dbReference type="GO" id="GO:0051537">
    <property type="term" value="F:2 iron, 2 sulfur cluster binding"/>
    <property type="evidence" value="ECO:0007669"/>
    <property type="project" value="UniProtKB-KW"/>
</dbReference>
<dbReference type="InterPro" id="IPR052516">
    <property type="entry name" value="N-heterocyclic_Hydroxylase"/>
</dbReference>
<dbReference type="Proteomes" id="UP000011863">
    <property type="component" value="Chromosome"/>
</dbReference>
<dbReference type="FunFam" id="1.10.150.120:FF:000003">
    <property type="entry name" value="Carbon monoxide dehydrogenase, small subunit"/>
    <property type="match status" value="1"/>
</dbReference>
<evidence type="ECO:0000313" key="9">
    <source>
        <dbReference type="Proteomes" id="UP000011863"/>
    </source>
</evidence>
<keyword evidence="5" id="KW-0408">Iron</keyword>
<dbReference type="SUPFAM" id="SSF56003">
    <property type="entry name" value="Molybdenum cofactor-binding domain"/>
    <property type="match status" value="2"/>
</dbReference>
<dbReference type="EMBL" id="AP012057">
    <property type="protein sequence ID" value="BAN03815.1"/>
    <property type="molecule type" value="Genomic_DNA"/>
</dbReference>
<keyword evidence="6" id="KW-0411">Iron-sulfur</keyword>
<evidence type="ECO:0000259" key="7">
    <source>
        <dbReference type="PROSITE" id="PS51085"/>
    </source>
</evidence>
<keyword evidence="3" id="KW-0479">Metal-binding</keyword>
<keyword evidence="2" id="KW-0001">2Fe-2S</keyword>
<dbReference type="Pfam" id="PF01799">
    <property type="entry name" value="Fer2_2"/>
    <property type="match status" value="1"/>
</dbReference>
<sequence length="914" mass="96291">MGIIENSSDVAPTKGVSRRRFLGAVVAAPTLTAVAILHDGAPAKAGLFDGLDDVLGGLVPDIGLPDVSDVVDLGDLLILAEYPYRYNLLIEVTTDNTVRLELPRLEKGQGITTACAVILADEIGARLDDTVVDLSDARLDRPFTITGSSHNVRAFWEPIRTLAAGLRARLVTAAANVWGADPFSLTTADTHVVHPDGRTLTFGELSAAAAQIVQVSTNAAPKGDDEYQIIGTRRGRVDALDIVTGAADYALDLPIAGSPAIIARSPDIGGTVASFDDTAALAMPGVIAITEVPSGIAVVARTFHEAFEAKARLDITWNPGPLASTSDADLRQTLKQAPSVPVTPGGLFTKVIDAEFEYPYLSHSPMEVMSAVADVRADSAEVWFASQSPVIALQSIAAAIGMSQTSVTLHVPRSGGSFGRRLFFEPAVEAAQISQAVGQPVKLMWTRNDDLRSGRFRPMSINRIRARVSRGKVLSFDHRMKAAETDFRHGFGEALTAAGSDVGAVAIGQSIFHTTVSVPYDFGVTTQLLTEVELPVPTSSWRSIYSGHVVTSNEIMVDRIAASIGRDPVEFRRDKLSDERAIAVLDRAAAEADWGKPMPAGVAQGVGVHVEYRSFAAYVVEIDTNGVEPRVTKVTVAVDVGRAINPSGLEAQLQGVVSDAITAMLRAGNRLDDGRIREGSYGDFLWARMKHAPVTVDVHIMEPNDEPGGAGELGFPTCAAAIVNAYSRATGEQPTVFPIGRPDPDPLPATLPPSGDAPSSIVPVTVNGTTTDVETQEGAPALYLMRDVLGVTGPKYGCGVGVCGACTSHKDGEAFRPCVTSVGDCAGSDITTIEGLAAEGELHPVQQAWIDEDVAQCGFCQPGQIMTAVALIAANPDPSDADIDAAMSDNVCRCGTYPRIRKAIKRAAAAMNAG</sequence>
<dbReference type="GO" id="GO:0016491">
    <property type="term" value="F:oxidoreductase activity"/>
    <property type="evidence" value="ECO:0007669"/>
    <property type="project" value="UniProtKB-KW"/>
</dbReference>
<dbReference type="InterPro" id="IPR006058">
    <property type="entry name" value="2Fe2S_fd_BS"/>
</dbReference>
<dbReference type="PANTHER" id="PTHR47495:SF2">
    <property type="entry name" value="ALDEHYDE DEHYDROGENASE"/>
    <property type="match status" value="1"/>
</dbReference>
<dbReference type="InterPro" id="IPR008274">
    <property type="entry name" value="AldOxase/xan_DH_MoCoBD1"/>
</dbReference>
<dbReference type="SUPFAM" id="SSF54292">
    <property type="entry name" value="2Fe-2S ferredoxin-like"/>
    <property type="match status" value="1"/>
</dbReference>
<dbReference type="KEGG" id="aym:YM304_35010"/>
<dbReference type="PROSITE" id="PS51085">
    <property type="entry name" value="2FE2S_FER_2"/>
    <property type="match status" value="1"/>
</dbReference>
<feature type="domain" description="2Fe-2S ferredoxin-type" evidence="7">
    <location>
        <begin position="760"/>
        <end position="836"/>
    </location>
</feature>
<name>A0A6C7EFL9_ILUCY</name>
<dbReference type="Gene3D" id="3.30.365.10">
    <property type="entry name" value="Aldehyde oxidase/xanthine dehydrogenase, molybdopterin binding domain"/>
    <property type="match status" value="4"/>
</dbReference>
<dbReference type="AlphaFoldDB" id="A0A6C7EFL9"/>
<dbReference type="Pfam" id="PF20256">
    <property type="entry name" value="MoCoBD_2"/>
    <property type="match status" value="2"/>
</dbReference>
<evidence type="ECO:0000256" key="4">
    <source>
        <dbReference type="ARBA" id="ARBA00023002"/>
    </source>
</evidence>
<dbReference type="InterPro" id="IPR036884">
    <property type="entry name" value="2Fe-2S-bd_dom_sf"/>
</dbReference>
<dbReference type="SUPFAM" id="SSF47741">
    <property type="entry name" value="CO dehydrogenase ISP C-domain like"/>
    <property type="match status" value="1"/>
</dbReference>
<keyword evidence="9" id="KW-1185">Reference proteome</keyword>
<dbReference type="Gene3D" id="1.10.150.120">
    <property type="entry name" value="[2Fe-2S]-binding domain"/>
    <property type="match status" value="1"/>
</dbReference>
<dbReference type="PROSITE" id="PS00197">
    <property type="entry name" value="2FE2S_FER_1"/>
    <property type="match status" value="1"/>
</dbReference>
<dbReference type="InterPro" id="IPR036010">
    <property type="entry name" value="2Fe-2S_ferredoxin-like_sf"/>
</dbReference>
<comment type="similarity">
    <text evidence="1">Belongs to the xanthine dehydrogenase family.</text>
</comment>
<dbReference type="InterPro" id="IPR012675">
    <property type="entry name" value="Beta-grasp_dom_sf"/>
</dbReference>
<evidence type="ECO:0000256" key="3">
    <source>
        <dbReference type="ARBA" id="ARBA00022723"/>
    </source>
</evidence>
<dbReference type="PANTHER" id="PTHR47495">
    <property type="entry name" value="ALDEHYDE DEHYDROGENASE"/>
    <property type="match status" value="1"/>
</dbReference>
<dbReference type="PROSITE" id="PS51318">
    <property type="entry name" value="TAT"/>
    <property type="match status" value="1"/>
</dbReference>
<accession>A0A6C7EFL9</accession>
<dbReference type="InterPro" id="IPR006311">
    <property type="entry name" value="TAT_signal"/>
</dbReference>
<evidence type="ECO:0000313" key="8">
    <source>
        <dbReference type="EMBL" id="BAN03815.1"/>
    </source>
</evidence>
<dbReference type="InterPro" id="IPR000674">
    <property type="entry name" value="Ald_Oxase/Xan_DH_a/b"/>
</dbReference>
<dbReference type="GO" id="GO:0046872">
    <property type="term" value="F:metal ion binding"/>
    <property type="evidence" value="ECO:0007669"/>
    <property type="project" value="UniProtKB-KW"/>
</dbReference>
<dbReference type="InterPro" id="IPR002888">
    <property type="entry name" value="2Fe-2S-bd"/>
</dbReference>
<dbReference type="CDD" id="cd00207">
    <property type="entry name" value="fer2"/>
    <property type="match status" value="1"/>
</dbReference>
<evidence type="ECO:0000256" key="5">
    <source>
        <dbReference type="ARBA" id="ARBA00023004"/>
    </source>
</evidence>
<organism evidence="8 9">
    <name type="scientific">Ilumatobacter coccineus (strain NBRC 103263 / KCTC 29153 / YM16-304)</name>
    <dbReference type="NCBI Taxonomy" id="1313172"/>
    <lineage>
        <taxon>Bacteria</taxon>
        <taxon>Bacillati</taxon>
        <taxon>Actinomycetota</taxon>
        <taxon>Acidimicrobiia</taxon>
        <taxon>Acidimicrobiales</taxon>
        <taxon>Ilumatobacteraceae</taxon>
        <taxon>Ilumatobacter</taxon>
    </lineage>
</organism>
<dbReference type="InterPro" id="IPR046867">
    <property type="entry name" value="AldOxase/xan_DH_MoCoBD2"/>
</dbReference>
<dbReference type="Gene3D" id="3.10.20.30">
    <property type="match status" value="1"/>
</dbReference>
<dbReference type="InterPro" id="IPR037165">
    <property type="entry name" value="AldOxase/xan_DH_Mopterin-bd_sf"/>
</dbReference>
<dbReference type="Gene3D" id="3.90.1170.50">
    <property type="entry name" value="Aldehyde oxidase/xanthine dehydrogenase, a/b hammerhead"/>
    <property type="match status" value="1"/>
</dbReference>
<keyword evidence="4" id="KW-0560">Oxidoreductase</keyword>
<dbReference type="Pfam" id="PF02738">
    <property type="entry name" value="MoCoBD_1"/>
    <property type="match status" value="1"/>
</dbReference>
<dbReference type="SMART" id="SM01008">
    <property type="entry name" value="Ald_Xan_dh_C"/>
    <property type="match status" value="1"/>
</dbReference>
<dbReference type="OrthoDB" id="9767994at2"/>
<dbReference type="RefSeq" id="WP_015443062.1">
    <property type="nucleotide sequence ID" value="NC_020520.1"/>
</dbReference>